<feature type="transmembrane region" description="Helical" evidence="14">
    <location>
        <begin position="229"/>
        <end position="250"/>
    </location>
</feature>
<dbReference type="Ensembl" id="ENSSMAT00000081146.1">
    <property type="protein sequence ID" value="ENSSMAP00000036884.1"/>
    <property type="gene ID" value="ENSSMAG00000027713.1"/>
</dbReference>
<dbReference type="GeneID" id="118302752"/>
<evidence type="ECO:0000256" key="3">
    <source>
        <dbReference type="ARBA" id="ARBA00022448"/>
    </source>
</evidence>
<dbReference type="EMBL" id="CP026243">
    <property type="protein sequence ID" value="AWO96767.1"/>
    <property type="molecule type" value="Genomic_DNA"/>
</dbReference>
<evidence type="ECO:0000256" key="9">
    <source>
        <dbReference type="ARBA" id="ARBA00023065"/>
    </source>
</evidence>
<evidence type="ECO:0000256" key="10">
    <source>
        <dbReference type="ARBA" id="ARBA00023136"/>
    </source>
</evidence>
<evidence type="ECO:0000313" key="20">
    <source>
        <dbReference type="Proteomes" id="UP000438429"/>
    </source>
</evidence>
<dbReference type="EMBL" id="VEVO01000002">
    <property type="protein sequence ID" value="KAF0045299.1"/>
    <property type="molecule type" value="Genomic_DNA"/>
</dbReference>
<dbReference type="OMA" id="PLCLVWI"/>
<feature type="transmembrane region" description="Helical" evidence="14">
    <location>
        <begin position="194"/>
        <end position="217"/>
    </location>
</feature>
<dbReference type="OrthoDB" id="297496at2759"/>
<evidence type="ECO:0000256" key="6">
    <source>
        <dbReference type="ARBA" id="ARBA00022826"/>
    </source>
</evidence>
<keyword evidence="4" id="KW-0633">Potassium transport</keyword>
<reference evidence="18" key="4">
    <citation type="submission" date="2023-05" db="EMBL/GenBank/DDBJ databases">
        <title>High-quality long-read genome of Scophthalmus maximus.</title>
        <authorList>
            <person name="Lien S."/>
            <person name="Martinez P."/>
        </authorList>
    </citation>
    <scope>NUCLEOTIDE SEQUENCE [LARGE SCALE GENOMIC DNA]</scope>
</reference>
<evidence type="ECO:0000313" key="17">
    <source>
        <dbReference type="EMBL" id="KAF0045299.1"/>
    </source>
</evidence>
<keyword evidence="3 12" id="KW-0813">Transport</keyword>
<keyword evidence="8 14" id="KW-1133">Transmembrane helix</keyword>
<evidence type="ECO:0000256" key="4">
    <source>
        <dbReference type="ARBA" id="ARBA00022538"/>
    </source>
</evidence>
<evidence type="ECO:0000256" key="11">
    <source>
        <dbReference type="ARBA" id="ARBA00023303"/>
    </source>
</evidence>
<feature type="domain" description="Potassium channel" evidence="15">
    <location>
        <begin position="81"/>
        <end position="137"/>
    </location>
</feature>
<evidence type="ECO:0000313" key="18">
    <source>
        <dbReference type="Ensembl" id="ENSSMAP00000036884.1"/>
    </source>
</evidence>
<evidence type="ECO:0000256" key="8">
    <source>
        <dbReference type="ARBA" id="ARBA00022989"/>
    </source>
</evidence>
<evidence type="ECO:0000256" key="13">
    <source>
        <dbReference type="SAM" id="MobiDB-lite"/>
    </source>
</evidence>
<dbReference type="Proteomes" id="UP000246464">
    <property type="component" value="Chromosome 1"/>
</dbReference>
<dbReference type="PANTHER" id="PTHR11003">
    <property type="entry name" value="POTASSIUM CHANNEL, SUBFAMILY K"/>
    <property type="match status" value="1"/>
</dbReference>
<dbReference type="InterPro" id="IPR003092">
    <property type="entry name" value="2pore_dom_K_chnl_TASK"/>
</dbReference>
<evidence type="ECO:0000313" key="16">
    <source>
        <dbReference type="EMBL" id="AWO96767.1"/>
    </source>
</evidence>
<dbReference type="InterPro" id="IPR013099">
    <property type="entry name" value="K_chnl_dom"/>
</dbReference>
<feature type="transmembrane region" description="Helical" evidence="14">
    <location>
        <begin position="85"/>
        <end position="104"/>
    </location>
</feature>
<dbReference type="SUPFAM" id="SSF81324">
    <property type="entry name" value="Voltage-gated potassium channels"/>
    <property type="match status" value="2"/>
</dbReference>
<feature type="transmembrane region" description="Helical" evidence="14">
    <location>
        <begin position="7"/>
        <end position="26"/>
    </location>
</feature>
<evidence type="ECO:0000256" key="12">
    <source>
        <dbReference type="RuleBase" id="RU003857"/>
    </source>
</evidence>
<reference evidence="18" key="5">
    <citation type="submission" date="2025-05" db="UniProtKB">
        <authorList>
            <consortium name="Ensembl"/>
        </authorList>
    </citation>
    <scope>IDENTIFICATION</scope>
</reference>
<dbReference type="GeneTree" id="ENSGT00940000156775"/>
<evidence type="ECO:0000256" key="7">
    <source>
        <dbReference type="ARBA" id="ARBA00022958"/>
    </source>
</evidence>
<keyword evidence="9 12" id="KW-0406">Ion transport</keyword>
<proteinExistence type="inferred from homology"/>
<dbReference type="PRINTS" id="PR01333">
    <property type="entry name" value="2POREKCHANEL"/>
</dbReference>
<dbReference type="STRING" id="52904.ENSSMAP00000000808"/>
<dbReference type="PRINTS" id="PR01095">
    <property type="entry name" value="TASKCHANNEL"/>
</dbReference>
<dbReference type="Proteomes" id="UP000438429">
    <property type="component" value="Unassembled WGS sequence"/>
</dbReference>
<keyword evidence="19" id="KW-1185">Reference proteome</keyword>
<feature type="transmembrane region" description="Helical" evidence="14">
    <location>
        <begin position="158"/>
        <end position="182"/>
    </location>
</feature>
<comment type="subcellular location">
    <subcellularLocation>
        <location evidence="1">Membrane</location>
        <topology evidence="1">Multi-pass membrane protein</topology>
    </subcellularLocation>
</comment>
<feature type="transmembrane region" description="Helical" evidence="14">
    <location>
        <begin position="116"/>
        <end position="138"/>
    </location>
</feature>
<comment type="similarity">
    <text evidence="2 12">Belongs to the two pore domain potassium channel (TC 1.A.1.8) family.</text>
</comment>
<evidence type="ECO:0000259" key="15">
    <source>
        <dbReference type="Pfam" id="PF07885"/>
    </source>
</evidence>
<dbReference type="AlphaFoldDB" id="A0A2U9AYU1"/>
<gene>
    <name evidence="18" type="primary">LOC118302752</name>
    <name evidence="17" type="ORF">F2P81_001828</name>
    <name evidence="16" type="ORF">SMAX5B_012130</name>
</gene>
<dbReference type="RefSeq" id="XP_035485067.1">
    <property type="nucleotide sequence ID" value="XM_035629174.2"/>
</dbReference>
<reference evidence="16 19" key="1">
    <citation type="submission" date="2017-12" db="EMBL/GenBank/DDBJ databases">
        <title>Integrating genomic resources of turbot (Scophthalmus maximus) in depth evaluation of genetic and physical mapping variation across individuals.</title>
        <authorList>
            <person name="Martinez P."/>
        </authorList>
    </citation>
    <scope>NUCLEOTIDE SEQUENCE [LARGE SCALE GENOMIC DNA]</scope>
</reference>
<dbReference type="PANTHER" id="PTHR11003:SF295">
    <property type="entry name" value="POTASSIUM CHANNEL SUBFAMILY K MEMBER 5"/>
    <property type="match status" value="1"/>
</dbReference>
<feature type="domain" description="Potassium channel" evidence="15">
    <location>
        <begin position="171"/>
        <end position="246"/>
    </location>
</feature>
<feature type="region of interest" description="Disordered" evidence="13">
    <location>
        <begin position="405"/>
        <end position="440"/>
    </location>
</feature>
<dbReference type="Gene3D" id="1.10.287.70">
    <property type="match status" value="1"/>
</dbReference>
<sequence>MADKGPFLTSCIIFYLSIGAALFQILEEPNWTSARDRYVQQKEDVLKKYACLTQDGLEEILEIASEAAGQGVTITGDRHRNTWDWVNSVIFAATIVTTIGYGNVAPKTKGGRVFCILYGLCGIPLCLVWISELGSFFGDRAKRLSQVLIRKGVSVKKVQFTCTALFLLWGLLVHLVIPPFVFMSMEGWTYLEGIYFSFITLTTVGFGDYVAGVNPSIDYPGLYRVFAELWIYMGLAWLSLFFSWNVHMVVKAHEVLKKRRHRYRHFHDEEPQHEEEKEKQDPDVKPSVIDIFKFLSDKEEDYSTVIKEIGIKTKKVTPEDKINRSKSCSDILAIQTLEHSPRQRHMVSISEVFMNANFQKGEHPQEESNGDLEPPECVRTGNEENKDNCAFDSENEGITFTVPTKAATEEQSAQQAGGGESRFKISKVNEDVLIDQDEKG</sequence>
<keyword evidence="10 14" id="KW-0472">Membrane</keyword>
<evidence type="ECO:0000256" key="14">
    <source>
        <dbReference type="SAM" id="Phobius"/>
    </source>
</evidence>
<protein>
    <submittedName>
        <fullName evidence="16">Putative potassium channel subfamily K member 5-like</fullName>
    </submittedName>
</protein>
<keyword evidence="7" id="KW-0630">Potassium</keyword>
<feature type="compositionally biased region" description="Basic and acidic residues" evidence="13">
    <location>
        <begin position="421"/>
        <end position="440"/>
    </location>
</feature>
<reference evidence="17 20" key="2">
    <citation type="submission" date="2019-06" db="EMBL/GenBank/DDBJ databases">
        <title>Draft genomes of female and male turbot (Scophthalmus maximus).</title>
        <authorList>
            <person name="Xu H."/>
            <person name="Xu X.-W."/>
            <person name="Shao C."/>
            <person name="Chen S."/>
        </authorList>
    </citation>
    <scope>NUCLEOTIDE SEQUENCE [LARGE SCALE GENOMIC DNA]</scope>
    <source>
        <strain evidence="17">Ysfricsl-2016a</strain>
        <tissue evidence="17">Blood</tissue>
    </source>
</reference>
<dbReference type="Proteomes" id="UP000694558">
    <property type="component" value="Chromosome 1"/>
</dbReference>
<evidence type="ECO:0000313" key="19">
    <source>
        <dbReference type="Proteomes" id="UP000246464"/>
    </source>
</evidence>
<dbReference type="FunFam" id="1.10.287.70:FF:000077">
    <property type="entry name" value="Potassium channel subfamily K member 5"/>
    <property type="match status" value="1"/>
</dbReference>
<dbReference type="GO" id="GO:0015271">
    <property type="term" value="F:outward rectifier potassium channel activity"/>
    <property type="evidence" value="ECO:0007669"/>
    <property type="project" value="TreeGrafter"/>
</dbReference>
<keyword evidence="5 12" id="KW-0812">Transmembrane</keyword>
<organism evidence="16 19">
    <name type="scientific">Scophthalmus maximus</name>
    <name type="common">Turbot</name>
    <name type="synonym">Psetta maxima</name>
    <dbReference type="NCBI Taxonomy" id="52904"/>
    <lineage>
        <taxon>Eukaryota</taxon>
        <taxon>Metazoa</taxon>
        <taxon>Chordata</taxon>
        <taxon>Craniata</taxon>
        <taxon>Vertebrata</taxon>
        <taxon>Euteleostomi</taxon>
        <taxon>Actinopterygii</taxon>
        <taxon>Neopterygii</taxon>
        <taxon>Teleostei</taxon>
        <taxon>Neoteleostei</taxon>
        <taxon>Acanthomorphata</taxon>
        <taxon>Carangaria</taxon>
        <taxon>Pleuronectiformes</taxon>
        <taxon>Pleuronectoidei</taxon>
        <taxon>Scophthalmidae</taxon>
        <taxon>Scophthalmus</taxon>
    </lineage>
</organism>
<dbReference type="GO" id="GO:0022841">
    <property type="term" value="F:potassium ion leak channel activity"/>
    <property type="evidence" value="ECO:0007669"/>
    <property type="project" value="TreeGrafter"/>
</dbReference>
<evidence type="ECO:0000256" key="5">
    <source>
        <dbReference type="ARBA" id="ARBA00022692"/>
    </source>
</evidence>
<keyword evidence="6" id="KW-0631">Potassium channel</keyword>
<keyword evidence="11 12" id="KW-0407">Ion channel</keyword>
<dbReference type="GO" id="GO:0005886">
    <property type="term" value="C:plasma membrane"/>
    <property type="evidence" value="ECO:0007669"/>
    <property type="project" value="TreeGrafter"/>
</dbReference>
<accession>A0A2U9AYU1</accession>
<dbReference type="GO" id="GO:0030322">
    <property type="term" value="P:stabilization of membrane potential"/>
    <property type="evidence" value="ECO:0007669"/>
    <property type="project" value="TreeGrafter"/>
</dbReference>
<evidence type="ECO:0000256" key="1">
    <source>
        <dbReference type="ARBA" id="ARBA00004141"/>
    </source>
</evidence>
<reference evidence="18" key="3">
    <citation type="submission" date="2020-05" db="EMBL/GenBank/DDBJ databases">
        <authorList>
            <person name="Moser M."/>
        </authorList>
    </citation>
    <scope>NUCLEOTIDE SEQUENCE [LARGE SCALE GENOMIC DNA]</scope>
</reference>
<dbReference type="Pfam" id="PF07885">
    <property type="entry name" value="Ion_trans_2"/>
    <property type="match status" value="2"/>
</dbReference>
<name>A0A2U9AYU1_SCOMX</name>
<dbReference type="InterPro" id="IPR003280">
    <property type="entry name" value="2pore_dom_K_chnl"/>
</dbReference>
<evidence type="ECO:0000256" key="2">
    <source>
        <dbReference type="ARBA" id="ARBA00006666"/>
    </source>
</evidence>